<accession>A0A0M8PGY3</accession>
<feature type="region of interest" description="Disordered" evidence="1">
    <location>
        <begin position="33"/>
        <end position="59"/>
    </location>
</feature>
<feature type="compositionally biased region" description="Basic residues" evidence="1">
    <location>
        <begin position="33"/>
        <end position="45"/>
    </location>
</feature>
<protein>
    <submittedName>
        <fullName evidence="2">Uncharacterized protein</fullName>
    </submittedName>
</protein>
<evidence type="ECO:0000313" key="3">
    <source>
        <dbReference type="Proteomes" id="UP000037696"/>
    </source>
</evidence>
<evidence type="ECO:0000313" key="2">
    <source>
        <dbReference type="EMBL" id="KOS47951.1"/>
    </source>
</evidence>
<keyword evidence="3" id="KW-1185">Reference proteome</keyword>
<dbReference type="EMBL" id="LHQQ01000010">
    <property type="protein sequence ID" value="KOS47951.1"/>
    <property type="molecule type" value="Genomic_DNA"/>
</dbReference>
<dbReference type="Proteomes" id="UP000037696">
    <property type="component" value="Unassembled WGS sequence"/>
</dbReference>
<evidence type="ECO:0000256" key="1">
    <source>
        <dbReference type="SAM" id="MobiDB-lite"/>
    </source>
</evidence>
<sequence>MRKYRTFCLILALILYVLIIHPASYIPRRARFCPRSRPRPRRRSRPVSIEEESDEKKGSEKILLGQRLCYWDSGCYGIALVKYTAPEPPQLHTLTTQKF</sequence>
<comment type="caution">
    <text evidence="2">The sequence shown here is derived from an EMBL/GenBank/DDBJ whole genome shotgun (WGS) entry which is preliminary data.</text>
</comment>
<proteinExistence type="predicted"/>
<dbReference type="AlphaFoldDB" id="A0A0M8PGY3"/>
<name>A0A0M8PGY3_9EURO</name>
<organism evidence="2 3">
    <name type="scientific">Penicillium nordicum</name>
    <dbReference type="NCBI Taxonomy" id="229535"/>
    <lineage>
        <taxon>Eukaryota</taxon>
        <taxon>Fungi</taxon>
        <taxon>Dikarya</taxon>
        <taxon>Ascomycota</taxon>
        <taxon>Pezizomycotina</taxon>
        <taxon>Eurotiomycetes</taxon>
        <taxon>Eurotiomycetidae</taxon>
        <taxon>Eurotiales</taxon>
        <taxon>Aspergillaceae</taxon>
        <taxon>Penicillium</taxon>
    </lineage>
</organism>
<reference evidence="2 3" key="1">
    <citation type="submission" date="2015-08" db="EMBL/GenBank/DDBJ databases">
        <title>Genome sequencing of Penicillium nordicum.</title>
        <authorList>
            <person name="Nguyen H.D."/>
            <person name="Seifert K.A."/>
        </authorList>
    </citation>
    <scope>NUCLEOTIDE SEQUENCE [LARGE SCALE GENOMIC DNA]</scope>
    <source>
        <strain evidence="2 3">DAOMC 185683</strain>
    </source>
</reference>
<gene>
    <name evidence="2" type="ORF">ACN38_g1071</name>
</gene>